<reference evidence="7 8" key="1">
    <citation type="submission" date="2019-03" db="EMBL/GenBank/DDBJ databases">
        <title>Complete genome assembly of MDR B. fragilis.</title>
        <authorList>
            <person name="Sydenham T.V."/>
            <person name="Hasman H."/>
            <person name="Justesen U.S."/>
        </authorList>
    </citation>
    <scope>NUCLEOTIDE SEQUENCE [LARGE SCALE GENOMIC DNA]</scope>
    <source>
        <strain evidence="7 8">DCMSKEJBY0001B</strain>
    </source>
</reference>
<dbReference type="EMBL" id="CP036546">
    <property type="protein sequence ID" value="QCQ46650.1"/>
    <property type="molecule type" value="Genomic_DNA"/>
</dbReference>
<feature type="transmembrane region" description="Helical" evidence="6">
    <location>
        <begin position="42"/>
        <end position="64"/>
    </location>
</feature>
<dbReference type="Pfam" id="PF01943">
    <property type="entry name" value="Polysacc_synt"/>
    <property type="match status" value="1"/>
</dbReference>
<keyword evidence="5 6" id="KW-0472">Membrane</keyword>
<dbReference type="PANTHER" id="PTHR30250">
    <property type="entry name" value="PST FAMILY PREDICTED COLANIC ACID TRANSPORTER"/>
    <property type="match status" value="1"/>
</dbReference>
<feature type="transmembrane region" description="Helical" evidence="6">
    <location>
        <begin position="466"/>
        <end position="488"/>
    </location>
</feature>
<keyword evidence="2" id="KW-1003">Cell membrane</keyword>
<feature type="transmembrane region" description="Helical" evidence="6">
    <location>
        <begin position="12"/>
        <end position="30"/>
    </location>
</feature>
<evidence type="ECO:0000256" key="5">
    <source>
        <dbReference type="ARBA" id="ARBA00023136"/>
    </source>
</evidence>
<comment type="subcellular location">
    <subcellularLocation>
        <location evidence="1">Cell membrane</location>
        <topology evidence="1">Multi-pass membrane protein</topology>
    </subcellularLocation>
</comment>
<feature type="transmembrane region" description="Helical" evidence="6">
    <location>
        <begin position="378"/>
        <end position="398"/>
    </location>
</feature>
<evidence type="ECO:0000256" key="4">
    <source>
        <dbReference type="ARBA" id="ARBA00022989"/>
    </source>
</evidence>
<keyword evidence="4 6" id="KW-1133">Transmembrane helix</keyword>
<dbReference type="RefSeq" id="WP_032536094.1">
    <property type="nucleotide sequence ID" value="NZ_CP036546.1"/>
</dbReference>
<proteinExistence type="predicted"/>
<feature type="transmembrane region" description="Helical" evidence="6">
    <location>
        <begin position="158"/>
        <end position="179"/>
    </location>
</feature>
<dbReference type="InterPro" id="IPR050833">
    <property type="entry name" value="Poly_Biosynth_Transport"/>
</dbReference>
<gene>
    <name evidence="7" type="ORF">EC80_018335</name>
</gene>
<evidence type="ECO:0000313" key="7">
    <source>
        <dbReference type="EMBL" id="QCQ46650.1"/>
    </source>
</evidence>
<feature type="transmembrane region" description="Helical" evidence="6">
    <location>
        <begin position="404"/>
        <end position="425"/>
    </location>
</feature>
<evidence type="ECO:0000256" key="3">
    <source>
        <dbReference type="ARBA" id="ARBA00022692"/>
    </source>
</evidence>
<evidence type="ECO:0008006" key="9">
    <source>
        <dbReference type="Google" id="ProtNLM"/>
    </source>
</evidence>
<feature type="transmembrane region" description="Helical" evidence="6">
    <location>
        <begin position="85"/>
        <end position="112"/>
    </location>
</feature>
<protein>
    <recommendedName>
        <fullName evidence="9">Polysaccharide biosynthesis protein</fullName>
    </recommendedName>
</protein>
<keyword evidence="3 6" id="KW-0812">Transmembrane</keyword>
<evidence type="ECO:0000256" key="1">
    <source>
        <dbReference type="ARBA" id="ARBA00004651"/>
    </source>
</evidence>
<feature type="transmembrane region" description="Helical" evidence="6">
    <location>
        <begin position="437"/>
        <end position="460"/>
    </location>
</feature>
<dbReference type="PANTHER" id="PTHR30250:SF26">
    <property type="entry name" value="PSMA PROTEIN"/>
    <property type="match status" value="1"/>
</dbReference>
<dbReference type="Proteomes" id="UP000036847">
    <property type="component" value="Chromosome"/>
</dbReference>
<evidence type="ECO:0000256" key="2">
    <source>
        <dbReference type="ARBA" id="ARBA00022475"/>
    </source>
</evidence>
<feature type="transmembrane region" description="Helical" evidence="6">
    <location>
        <begin position="185"/>
        <end position="206"/>
    </location>
</feature>
<accession>A0AAE6EV46</accession>
<dbReference type="InterPro" id="IPR002797">
    <property type="entry name" value="Polysacc_synth"/>
</dbReference>
<evidence type="ECO:0000313" key="8">
    <source>
        <dbReference type="Proteomes" id="UP000036847"/>
    </source>
</evidence>
<evidence type="ECO:0000256" key="6">
    <source>
        <dbReference type="SAM" id="Phobius"/>
    </source>
</evidence>
<feature type="transmembrane region" description="Helical" evidence="6">
    <location>
        <begin position="124"/>
        <end position="146"/>
    </location>
</feature>
<sequence length="509" mass="57017">MSSTANRVVKNTGFLYAKMGITMFISLYTTRLILNSLGAADFGIFNIVGGAIAMLGFLNAAMAGATQRFMSYSEGEGNKKKQKSIFNISILLHFFIALAAGIALLIAGYFFFNGILNIPADRIFAAKVVYGCLIVSTMFTVMSVPYDAVLNAHENMKYYAIVGIIESLLKLSVALIVVYTFSDKLIVYGVLMACIPLITLTIMRIYCHKHYTECTIAPKKYWDKTMMKEMTSFAGWNFSGTIASLIGNYGNGILINHFFGVALNAAMGIGNQLNGQLSIFSNNMLKALTPIIVKKEGARDRQSMLQYSFIGCKLSFALLAFFAIPCVIETPFILKIWLKNVPEWTILFFRLQLLRTLLEQLTISLGTTLSAEGHIKEMNIISFFTNLLPLIILWFLFSIGFPPYWLYIVAILSMVVLPSIAKLYYCKKYCNLKIKTYWNIVLFPSVICALIAFMAGYIPSILLTDWSALVCSTACSFSTFTLCFYFIVLSKDEQEKLVTMIKKITPRKY</sequence>
<dbReference type="GO" id="GO:0005886">
    <property type="term" value="C:plasma membrane"/>
    <property type="evidence" value="ECO:0007669"/>
    <property type="project" value="UniProtKB-SubCell"/>
</dbReference>
<name>A0AAE6EV46_BACFG</name>
<organism evidence="7 8">
    <name type="scientific">Bacteroides fragilis</name>
    <dbReference type="NCBI Taxonomy" id="817"/>
    <lineage>
        <taxon>Bacteria</taxon>
        <taxon>Pseudomonadati</taxon>
        <taxon>Bacteroidota</taxon>
        <taxon>Bacteroidia</taxon>
        <taxon>Bacteroidales</taxon>
        <taxon>Bacteroidaceae</taxon>
        <taxon>Bacteroides</taxon>
    </lineage>
</organism>
<dbReference type="AlphaFoldDB" id="A0AAE6EV46"/>